<evidence type="ECO:0000313" key="3">
    <source>
        <dbReference type="Proteomes" id="UP001596166"/>
    </source>
</evidence>
<gene>
    <name evidence="2" type="ORF">ACFPMG_18920</name>
</gene>
<dbReference type="EMBL" id="JBHSLC010000038">
    <property type="protein sequence ID" value="MFC5357088.1"/>
    <property type="molecule type" value="Genomic_DNA"/>
</dbReference>
<name>A0ABW0GA55_9PROT</name>
<comment type="caution">
    <text evidence="2">The sequence shown here is derived from an EMBL/GenBank/DDBJ whole genome shotgun (WGS) entry which is preliminary data.</text>
</comment>
<dbReference type="Proteomes" id="UP001596166">
    <property type="component" value="Unassembled WGS sequence"/>
</dbReference>
<keyword evidence="1" id="KW-0812">Transmembrane</keyword>
<keyword evidence="1" id="KW-1133">Transmembrane helix</keyword>
<proteinExistence type="predicted"/>
<protein>
    <submittedName>
        <fullName evidence="2">Uncharacterized protein</fullName>
    </submittedName>
</protein>
<organism evidence="2 3">
    <name type="scientific">Azospirillum himalayense</name>
    <dbReference type="NCBI Taxonomy" id="654847"/>
    <lineage>
        <taxon>Bacteria</taxon>
        <taxon>Pseudomonadati</taxon>
        <taxon>Pseudomonadota</taxon>
        <taxon>Alphaproteobacteria</taxon>
        <taxon>Rhodospirillales</taxon>
        <taxon>Azospirillaceae</taxon>
        <taxon>Azospirillum</taxon>
    </lineage>
</organism>
<keyword evidence="1" id="KW-0472">Membrane</keyword>
<sequence>MSFVAALLAVALSALLAWTVNLVFPIDPFWALFLAFQSAYWGFRAGMLLSNKD</sequence>
<dbReference type="RefSeq" id="WP_376996624.1">
    <property type="nucleotide sequence ID" value="NZ_JBHSLC010000038.1"/>
</dbReference>
<keyword evidence="3" id="KW-1185">Reference proteome</keyword>
<evidence type="ECO:0000313" key="2">
    <source>
        <dbReference type="EMBL" id="MFC5357088.1"/>
    </source>
</evidence>
<reference evidence="3" key="1">
    <citation type="journal article" date="2019" name="Int. J. Syst. Evol. Microbiol.">
        <title>The Global Catalogue of Microorganisms (GCM) 10K type strain sequencing project: providing services to taxonomists for standard genome sequencing and annotation.</title>
        <authorList>
            <consortium name="The Broad Institute Genomics Platform"/>
            <consortium name="The Broad Institute Genome Sequencing Center for Infectious Disease"/>
            <person name="Wu L."/>
            <person name="Ma J."/>
        </authorList>
    </citation>
    <scope>NUCLEOTIDE SEQUENCE [LARGE SCALE GENOMIC DNA]</scope>
    <source>
        <strain evidence="3">CCUG 58760</strain>
    </source>
</reference>
<feature type="transmembrane region" description="Helical" evidence="1">
    <location>
        <begin position="29"/>
        <end position="49"/>
    </location>
</feature>
<evidence type="ECO:0000256" key="1">
    <source>
        <dbReference type="SAM" id="Phobius"/>
    </source>
</evidence>
<accession>A0ABW0GA55</accession>